<dbReference type="EMBL" id="CAJJDN010000188">
    <property type="protein sequence ID" value="CAD8128380.1"/>
    <property type="molecule type" value="Genomic_DNA"/>
</dbReference>
<reference evidence="1" key="1">
    <citation type="submission" date="2021-01" db="EMBL/GenBank/DDBJ databases">
        <authorList>
            <consortium name="Genoscope - CEA"/>
            <person name="William W."/>
        </authorList>
    </citation>
    <scope>NUCLEOTIDE SEQUENCE</scope>
</reference>
<protein>
    <submittedName>
        <fullName evidence="1">Uncharacterized protein</fullName>
    </submittedName>
</protein>
<dbReference type="PANTHER" id="PTHR33706">
    <property type="entry name" value="MORN VARIANT REPEAT PROTEIN"/>
    <property type="match status" value="1"/>
</dbReference>
<name>A0A8S1RMR8_9CILI</name>
<keyword evidence="2" id="KW-1185">Reference proteome</keyword>
<accession>A0A8S1RMR8</accession>
<evidence type="ECO:0000313" key="1">
    <source>
        <dbReference type="EMBL" id="CAD8128380.1"/>
    </source>
</evidence>
<organism evidence="1 2">
    <name type="scientific">Paramecium sonneborni</name>
    <dbReference type="NCBI Taxonomy" id="65129"/>
    <lineage>
        <taxon>Eukaryota</taxon>
        <taxon>Sar</taxon>
        <taxon>Alveolata</taxon>
        <taxon>Ciliophora</taxon>
        <taxon>Intramacronucleata</taxon>
        <taxon>Oligohymenophorea</taxon>
        <taxon>Peniculida</taxon>
        <taxon>Parameciidae</taxon>
        <taxon>Paramecium</taxon>
    </lineage>
</organism>
<sequence>MAQNLNFCIYHPDQLITNICIAHHACIRKICEICLSEHQVQCELLPTLEEFQNLFIQKSNTFMENNISTLAKFRSNFEAFLQNTQNNFESIWKQLRESINTSLGNVEQLNETLLNYITYRNNPFESSGILNCLISIIQGDSFVELNSLQNSYYLQANNYQNQLDKKLSSFYESLKQEIETKLPKLYSIPLLLEVKKEKDIQNIINSYNIKIDQVKQIETYIQTNQDLNKIPILISKQNDLEQIYVLDGEIIKIEPLEQLAVENNDTSSDSQNIFHLDQIQYLQWIGQYEKRNKKIGRWQAFFRGKKLENVGGIYNKEGKKAGLWVEISSNFWQEAQVFEKGEYQNEKKQGQWSIIYENQQIGGGKYDGFEQKQGYWVELNELFCNTCQIFYKGKYANGKKTGKWVTTDKEKIIGGGYFDMTGQKIGLWIEFSKYFRSQVILKGTYYNGVQVGFWNTFLNNNSIGGGYFDDNGLKIGYWKELYGTLNQDLHTIFDGYYVKGSKQGLWEATMKSLRKTTHKIGGGCYNQNGLKDGRWIDLHDRFKDHCFLIYNGYYNEGLKVGNWDILYKYEITNNFIKMFFIPQFLEVKAPTTILGKKKVNGQMYVQNLIICFKLFIEVYICKVRKWENGVQSLKNLNKFLIKKCKKEVDNISGGGLYNEKGLKEGNWVSLHERFHCYNQIIYEGMYKNGVRNGIWQSSTLSIRQEFEKNGGGKYDQVGLKQGKWTDLEYKSMLDLIILQFQRLQQIQQIIHKWNHNIRQYLIKKQNKNIVQNHLIIYFIPIILIVFDSQFWHKLLCNINEIRIPRFTNLLTQYYNLFCLEGIVQKESSENKQFRIHK</sequence>
<comment type="caution">
    <text evidence="1">The sequence shown here is derived from an EMBL/GenBank/DDBJ whole genome shotgun (WGS) entry which is preliminary data.</text>
</comment>
<dbReference type="Proteomes" id="UP000692954">
    <property type="component" value="Unassembled WGS sequence"/>
</dbReference>
<dbReference type="PANTHER" id="PTHR33706:SF1">
    <property type="entry name" value="TPR REPEAT PROTEIN"/>
    <property type="match status" value="1"/>
</dbReference>
<dbReference type="AlphaFoldDB" id="A0A8S1RMR8"/>
<gene>
    <name evidence="1" type="ORF">PSON_ATCC_30995.1.T1880007</name>
</gene>
<proteinExistence type="predicted"/>
<evidence type="ECO:0000313" key="2">
    <source>
        <dbReference type="Proteomes" id="UP000692954"/>
    </source>
</evidence>